<evidence type="ECO:0000313" key="1">
    <source>
        <dbReference type="EMBL" id="QHT28784.1"/>
    </source>
</evidence>
<organism evidence="1">
    <name type="scientific">viral metagenome</name>
    <dbReference type="NCBI Taxonomy" id="1070528"/>
    <lineage>
        <taxon>unclassified sequences</taxon>
        <taxon>metagenomes</taxon>
        <taxon>organismal metagenomes</taxon>
    </lineage>
</organism>
<accession>A0A6C0EHY9</accession>
<protein>
    <submittedName>
        <fullName evidence="1">Uncharacterized protein</fullName>
    </submittedName>
</protein>
<name>A0A6C0EHY9_9ZZZZ</name>
<dbReference type="AlphaFoldDB" id="A0A6C0EHY9"/>
<sequence length="159" mass="18860">MGIIKNIIFSKAEPSKVKIEIDSKSLFRFVGERIFNYGYDQNDSEHPNVDYNNNIDYSIHDSILSNKEKADMCPSYIETALNNKHTNKEIEYRTLPSFSQWRRETHEIINYFIYEDKDSCPDYFIDSPDITEDIIWELYCEYINTLGILLEENSIFNNK</sequence>
<proteinExistence type="predicted"/>
<dbReference type="EMBL" id="MN738864">
    <property type="protein sequence ID" value="QHT28784.1"/>
    <property type="molecule type" value="Genomic_DNA"/>
</dbReference>
<reference evidence="1" key="1">
    <citation type="journal article" date="2020" name="Nature">
        <title>Giant virus diversity and host interactions through global metagenomics.</title>
        <authorList>
            <person name="Schulz F."/>
            <person name="Roux S."/>
            <person name="Paez-Espino D."/>
            <person name="Jungbluth S."/>
            <person name="Walsh D.A."/>
            <person name="Denef V.J."/>
            <person name="McMahon K.D."/>
            <person name="Konstantinidis K.T."/>
            <person name="Eloe-Fadrosh E.A."/>
            <person name="Kyrpides N.C."/>
            <person name="Woyke T."/>
        </authorList>
    </citation>
    <scope>NUCLEOTIDE SEQUENCE</scope>
    <source>
        <strain evidence="1">GVMAG-M-3300001351-8</strain>
    </source>
</reference>